<dbReference type="PROSITE" id="PS50105">
    <property type="entry name" value="SAM_DOMAIN"/>
    <property type="match status" value="1"/>
</dbReference>
<dbReference type="SUPFAM" id="SSF47769">
    <property type="entry name" value="SAM/Pointed domain"/>
    <property type="match status" value="1"/>
</dbReference>
<reference evidence="3" key="1">
    <citation type="submission" date="2022-11" db="UniProtKB">
        <authorList>
            <consortium name="WormBaseParasite"/>
        </authorList>
    </citation>
    <scope>IDENTIFICATION</scope>
</reference>
<dbReference type="CDD" id="cd09487">
    <property type="entry name" value="SAM_superfamily"/>
    <property type="match status" value="1"/>
</dbReference>
<evidence type="ECO:0000313" key="2">
    <source>
        <dbReference type="Proteomes" id="UP000887565"/>
    </source>
</evidence>
<proteinExistence type="predicted"/>
<name>A0A915JG26_ROMCU</name>
<evidence type="ECO:0000313" key="3">
    <source>
        <dbReference type="WBParaSite" id="nRc.2.0.1.t24822-RA"/>
    </source>
</evidence>
<dbReference type="InterPro" id="IPR001660">
    <property type="entry name" value="SAM"/>
</dbReference>
<dbReference type="AlphaFoldDB" id="A0A915JG26"/>
<sequence length="162" mass="18941">MWDENDVADWYKSWINKADYQMTSLSSLLCSRLRDNGINGYRLRLITDNDLRHMGVGNAMFRNRFLDEIRHLWTDGDINGNGDDTRTLFDSTLRYDGDSSRTYELNATLLTGYYIREGISLETHKWKPFLDVDDVDEYENGTGLFQKVTLRLHNDPSDKIET</sequence>
<dbReference type="WBParaSite" id="nRc.2.0.1.t24822-RA">
    <property type="protein sequence ID" value="nRc.2.0.1.t24822-RA"/>
    <property type="gene ID" value="nRc.2.0.1.g24822"/>
</dbReference>
<feature type="domain" description="SAM" evidence="1">
    <location>
        <begin position="2"/>
        <end position="75"/>
    </location>
</feature>
<protein>
    <submittedName>
        <fullName evidence="3">SAM domain-containing protein</fullName>
    </submittedName>
</protein>
<dbReference type="Gene3D" id="1.10.150.50">
    <property type="entry name" value="Transcription Factor, Ets-1"/>
    <property type="match status" value="1"/>
</dbReference>
<evidence type="ECO:0000259" key="1">
    <source>
        <dbReference type="PROSITE" id="PS50105"/>
    </source>
</evidence>
<keyword evidence="2" id="KW-1185">Reference proteome</keyword>
<accession>A0A915JG26</accession>
<organism evidence="2 3">
    <name type="scientific">Romanomermis culicivorax</name>
    <name type="common">Nematode worm</name>
    <dbReference type="NCBI Taxonomy" id="13658"/>
    <lineage>
        <taxon>Eukaryota</taxon>
        <taxon>Metazoa</taxon>
        <taxon>Ecdysozoa</taxon>
        <taxon>Nematoda</taxon>
        <taxon>Enoplea</taxon>
        <taxon>Dorylaimia</taxon>
        <taxon>Mermithida</taxon>
        <taxon>Mermithoidea</taxon>
        <taxon>Mermithidae</taxon>
        <taxon>Romanomermis</taxon>
    </lineage>
</organism>
<dbReference type="InterPro" id="IPR013761">
    <property type="entry name" value="SAM/pointed_sf"/>
</dbReference>
<dbReference type="Proteomes" id="UP000887565">
    <property type="component" value="Unplaced"/>
</dbReference>